<feature type="binding site" evidence="4">
    <location>
        <position position="120"/>
    </location>
    <ligand>
        <name>substrate</name>
    </ligand>
</feature>
<evidence type="ECO:0000256" key="4">
    <source>
        <dbReference type="PIRSR" id="PIRSR015582-1"/>
    </source>
</evidence>
<dbReference type="OrthoDB" id="348111at2"/>
<dbReference type="InterPro" id="IPR011206">
    <property type="entry name" value="Citrate_lyase_beta/mcl1/mcl2"/>
</dbReference>
<dbReference type="EMBL" id="SMLL01000005">
    <property type="protein sequence ID" value="TFY98555.1"/>
    <property type="molecule type" value="Genomic_DNA"/>
</dbReference>
<dbReference type="AlphaFoldDB" id="A0A4Z0BGY1"/>
<dbReference type="InterPro" id="IPR005000">
    <property type="entry name" value="Aldolase/citrate-lyase_domain"/>
</dbReference>
<dbReference type="GO" id="GO:0006107">
    <property type="term" value="P:oxaloacetate metabolic process"/>
    <property type="evidence" value="ECO:0007669"/>
    <property type="project" value="TreeGrafter"/>
</dbReference>
<dbReference type="InterPro" id="IPR015813">
    <property type="entry name" value="Pyrv/PenolPyrv_kinase-like_dom"/>
</dbReference>
<dbReference type="GO" id="GO:0000287">
    <property type="term" value="F:magnesium ion binding"/>
    <property type="evidence" value="ECO:0007669"/>
    <property type="project" value="TreeGrafter"/>
</dbReference>
<dbReference type="Proteomes" id="UP000297564">
    <property type="component" value="Unassembled WGS sequence"/>
</dbReference>
<comment type="caution">
    <text evidence="7">The sequence shown here is derived from an EMBL/GenBank/DDBJ whole genome shotgun (WGS) entry which is preliminary data.</text>
</comment>
<organism evidence="7 8">
    <name type="scientific">Ramlibacter rhizophilus</name>
    <dbReference type="NCBI Taxonomy" id="1781167"/>
    <lineage>
        <taxon>Bacteria</taxon>
        <taxon>Pseudomonadati</taxon>
        <taxon>Pseudomonadota</taxon>
        <taxon>Betaproteobacteria</taxon>
        <taxon>Burkholderiales</taxon>
        <taxon>Comamonadaceae</taxon>
        <taxon>Ramlibacter</taxon>
    </lineage>
</organism>
<keyword evidence="2 5" id="KW-0479">Metal-binding</keyword>
<dbReference type="InterPro" id="IPR040442">
    <property type="entry name" value="Pyrv_kinase-like_dom_sf"/>
</dbReference>
<proteinExistence type="predicted"/>
<reference evidence="7 8" key="1">
    <citation type="submission" date="2019-03" db="EMBL/GenBank/DDBJ databases">
        <title>Ramlibacter rhizophilus CCTCC AB2015357, whole genome shotgun sequence.</title>
        <authorList>
            <person name="Zhang X."/>
            <person name="Feng G."/>
            <person name="Zhu H."/>
        </authorList>
    </citation>
    <scope>NUCLEOTIDE SEQUENCE [LARGE SCALE GENOMIC DNA]</scope>
    <source>
        <strain evidence="7 8">CCTCC AB2015357</strain>
    </source>
</reference>
<dbReference type="RefSeq" id="WP_135285706.1">
    <property type="nucleotide sequence ID" value="NZ_SMLL01000005.1"/>
</dbReference>
<feature type="binding site" evidence="5">
    <location>
        <position position="120"/>
    </location>
    <ligand>
        <name>Mg(2+)</name>
        <dbReference type="ChEBI" id="CHEBI:18420"/>
    </ligand>
</feature>
<feature type="domain" description="HpcH/HpaI aldolase/citrate lyase" evidence="6">
    <location>
        <begin position="11"/>
        <end position="213"/>
    </location>
</feature>
<dbReference type="SUPFAM" id="SSF51621">
    <property type="entry name" value="Phosphoenolpyruvate/pyruvate domain"/>
    <property type="match status" value="1"/>
</dbReference>
<dbReference type="PANTHER" id="PTHR32308">
    <property type="entry name" value="LYASE BETA SUBUNIT, PUTATIVE (AFU_ORTHOLOGUE AFUA_4G13030)-RELATED"/>
    <property type="match status" value="1"/>
</dbReference>
<keyword evidence="7" id="KW-0456">Lyase</keyword>
<name>A0A4Z0BGY1_9BURK</name>
<evidence type="ECO:0000256" key="3">
    <source>
        <dbReference type="ARBA" id="ARBA00022842"/>
    </source>
</evidence>
<dbReference type="GO" id="GO:0016829">
    <property type="term" value="F:lyase activity"/>
    <property type="evidence" value="ECO:0007669"/>
    <property type="project" value="UniProtKB-KW"/>
</dbReference>
<dbReference type="PANTHER" id="PTHR32308:SF10">
    <property type="entry name" value="CITRATE LYASE SUBUNIT BETA"/>
    <property type="match status" value="1"/>
</dbReference>
<dbReference type="Gene3D" id="3.20.20.60">
    <property type="entry name" value="Phosphoenolpyruvate-binding domains"/>
    <property type="match status" value="1"/>
</dbReference>
<evidence type="ECO:0000256" key="2">
    <source>
        <dbReference type="ARBA" id="ARBA00022723"/>
    </source>
</evidence>
<evidence type="ECO:0000313" key="7">
    <source>
        <dbReference type="EMBL" id="TFY98555.1"/>
    </source>
</evidence>
<keyword evidence="3 5" id="KW-0460">Magnesium</keyword>
<feature type="binding site" evidence="4">
    <location>
        <position position="68"/>
    </location>
    <ligand>
        <name>substrate</name>
    </ligand>
</feature>
<evidence type="ECO:0000259" key="6">
    <source>
        <dbReference type="Pfam" id="PF03328"/>
    </source>
</evidence>
<protein>
    <submittedName>
        <fullName evidence="7">CoA ester lyase</fullName>
    </submittedName>
</protein>
<feature type="binding site" evidence="5">
    <location>
        <position position="146"/>
    </location>
    <ligand>
        <name>Mg(2+)</name>
        <dbReference type="ChEBI" id="CHEBI:18420"/>
    </ligand>
</feature>
<evidence type="ECO:0000256" key="5">
    <source>
        <dbReference type="PIRSR" id="PIRSR015582-2"/>
    </source>
</evidence>
<comment type="cofactor">
    <cofactor evidence="1">
        <name>Mg(2+)</name>
        <dbReference type="ChEBI" id="CHEBI:18420"/>
    </cofactor>
</comment>
<evidence type="ECO:0000256" key="1">
    <source>
        <dbReference type="ARBA" id="ARBA00001946"/>
    </source>
</evidence>
<evidence type="ECO:0000313" key="8">
    <source>
        <dbReference type="Proteomes" id="UP000297564"/>
    </source>
</evidence>
<accession>A0A4Z0BGY1</accession>
<dbReference type="PIRSF" id="PIRSF015582">
    <property type="entry name" value="Cit_lyase_B"/>
    <property type="match status" value="1"/>
</dbReference>
<sequence>MEPAASRALARSYLFVPADRPDRFDKAWDSPADEVILDLEDAVAPERKAAAREAVAAWLDPRRPVWLRVNALDTPWFEQDLALVAAPGVAGVMLPKAETVPTELDLLCERRGTGLMPLIETAQGLRRAFELARTPGVVRLAFGAIDFQLDLAIEDEGEGLLFFRSQLVWQSRLAGLPPPVDGVSLLLDDAEAMHREAHQSRRLGFGARLCIHPRQVAAVNDAFAPGPQERAWAARVCEAMQGAAGGAVAVDGRMVDRPVWLKAQRILAAPEPGRPARLRTV</sequence>
<dbReference type="Pfam" id="PF03328">
    <property type="entry name" value="HpcH_HpaI"/>
    <property type="match status" value="1"/>
</dbReference>
<keyword evidence="8" id="KW-1185">Reference proteome</keyword>
<gene>
    <name evidence="7" type="ORF">EZ242_13525</name>
</gene>